<dbReference type="SUPFAM" id="SSF82754">
    <property type="entry name" value="C-terminal, gelsolin-like domain of Sec23/24"/>
    <property type="match status" value="1"/>
</dbReference>
<feature type="region of interest" description="Disordered" evidence="6">
    <location>
        <begin position="1"/>
        <end position="70"/>
    </location>
</feature>
<comment type="similarity">
    <text evidence="4">Belongs to the SEC23/SEC24 family. SEC24 subfamily.</text>
</comment>
<dbReference type="Gene3D" id="3.40.50.410">
    <property type="entry name" value="von Willebrand factor, type A domain"/>
    <property type="match status" value="1"/>
</dbReference>
<dbReference type="EMBL" id="JAFIRN010000010">
    <property type="protein sequence ID" value="KAG5840286.1"/>
    <property type="molecule type" value="Genomic_DNA"/>
</dbReference>
<dbReference type="SUPFAM" id="SSF82919">
    <property type="entry name" value="Zn-finger domain of Sec23/24"/>
    <property type="match status" value="1"/>
</dbReference>
<dbReference type="GO" id="GO:0070971">
    <property type="term" value="C:endoplasmic reticulum exit site"/>
    <property type="evidence" value="ECO:0007669"/>
    <property type="project" value="TreeGrafter"/>
</dbReference>
<dbReference type="Gene3D" id="3.40.20.10">
    <property type="entry name" value="Severin"/>
    <property type="match status" value="1"/>
</dbReference>
<dbReference type="InterPro" id="IPR036175">
    <property type="entry name" value="Sec23/24_helical_dom_sf"/>
</dbReference>
<evidence type="ECO:0000313" key="10">
    <source>
        <dbReference type="EMBL" id="KAG5840286.1"/>
    </source>
</evidence>
<evidence type="ECO:0000313" key="11">
    <source>
        <dbReference type="Proteomes" id="UP001044222"/>
    </source>
</evidence>
<comment type="subcellular location">
    <subcellularLocation>
        <location evidence="3">Cytoplasm</location>
        <location evidence="3">Cytosol</location>
    </subcellularLocation>
    <subcellularLocation>
        <location evidence="1">Cytoplasmic vesicle</location>
        <location evidence="1">COPII-coated vesicle membrane</location>
        <topology evidence="1">Peripheral membrane protein</topology>
        <orientation evidence="1">Cytoplasmic side</orientation>
    </subcellularLocation>
    <subcellularLocation>
        <location evidence="2">Endoplasmic reticulum membrane</location>
        <topology evidence="2">Peripheral membrane protein</topology>
        <orientation evidence="2">Cytoplasmic side</orientation>
    </subcellularLocation>
</comment>
<keyword evidence="11" id="KW-1185">Reference proteome</keyword>
<dbReference type="Gene3D" id="1.20.120.730">
    <property type="entry name" value="Sec23/Sec24 helical domain"/>
    <property type="match status" value="2"/>
</dbReference>
<evidence type="ECO:0000259" key="7">
    <source>
        <dbReference type="Pfam" id="PF04810"/>
    </source>
</evidence>
<feature type="domain" description="Sec23/Sec24 beta-sandwich" evidence="9">
    <location>
        <begin position="478"/>
        <end position="563"/>
    </location>
</feature>
<dbReference type="Pfam" id="PF08033">
    <property type="entry name" value="Sec23_BS"/>
    <property type="match status" value="1"/>
</dbReference>
<evidence type="ECO:0000256" key="2">
    <source>
        <dbReference type="ARBA" id="ARBA00004397"/>
    </source>
</evidence>
<dbReference type="SUPFAM" id="SSF81995">
    <property type="entry name" value="beta-sandwich domain of Sec23/24"/>
    <property type="match status" value="1"/>
</dbReference>
<dbReference type="Pfam" id="PF04811">
    <property type="entry name" value="Sec23_trunk"/>
    <property type="match status" value="1"/>
</dbReference>
<evidence type="ECO:0000256" key="5">
    <source>
        <dbReference type="ARBA" id="ARBA00023329"/>
    </source>
</evidence>
<proteinExistence type="inferred from homology"/>
<feature type="compositionally biased region" description="Low complexity" evidence="6">
    <location>
        <begin position="39"/>
        <end position="54"/>
    </location>
</feature>
<dbReference type="Gene3D" id="2.60.40.1670">
    <property type="entry name" value="beta-sandwich domain of Sec23/24"/>
    <property type="match status" value="1"/>
</dbReference>
<organism evidence="10 11">
    <name type="scientific">Anguilla anguilla</name>
    <name type="common">European freshwater eel</name>
    <name type="synonym">Muraena anguilla</name>
    <dbReference type="NCBI Taxonomy" id="7936"/>
    <lineage>
        <taxon>Eukaryota</taxon>
        <taxon>Metazoa</taxon>
        <taxon>Chordata</taxon>
        <taxon>Craniata</taxon>
        <taxon>Vertebrata</taxon>
        <taxon>Euteleostomi</taxon>
        <taxon>Actinopterygii</taxon>
        <taxon>Neopterygii</taxon>
        <taxon>Teleostei</taxon>
        <taxon>Anguilliformes</taxon>
        <taxon>Anguillidae</taxon>
        <taxon>Anguilla</taxon>
    </lineage>
</organism>
<keyword evidence="5" id="KW-0968">Cytoplasmic vesicle</keyword>
<dbReference type="GO" id="GO:0090110">
    <property type="term" value="P:COPII-coated vesicle cargo loading"/>
    <property type="evidence" value="ECO:0007669"/>
    <property type="project" value="TreeGrafter"/>
</dbReference>
<dbReference type="Proteomes" id="UP001044222">
    <property type="component" value="Chromosome 10"/>
</dbReference>
<dbReference type="InterPro" id="IPR036174">
    <property type="entry name" value="Znf_Sec23_Sec24_sf"/>
</dbReference>
<protein>
    <recommendedName>
        <fullName evidence="12">Sec23/Sec24 trunk domain-containing protein</fullName>
    </recommendedName>
</protein>
<dbReference type="InterPro" id="IPR006895">
    <property type="entry name" value="Znf_Sec23_Sec24"/>
</dbReference>
<dbReference type="Gene3D" id="2.30.30.380">
    <property type="entry name" value="Zn-finger domain of Sec23/24"/>
    <property type="match status" value="1"/>
</dbReference>
<evidence type="ECO:0000256" key="6">
    <source>
        <dbReference type="SAM" id="MobiDB-lite"/>
    </source>
</evidence>
<dbReference type="PANTHER" id="PTHR13803">
    <property type="entry name" value="SEC24-RELATED PROTEIN"/>
    <property type="match status" value="1"/>
</dbReference>
<comment type="caution">
    <text evidence="10">The sequence shown here is derived from an EMBL/GenBank/DDBJ whole genome shotgun (WGS) entry which is preliminary data.</text>
</comment>
<evidence type="ECO:0000256" key="3">
    <source>
        <dbReference type="ARBA" id="ARBA00004514"/>
    </source>
</evidence>
<name>A0A9D3M0E2_ANGAN</name>
<accession>A0A9D3M0E2</accession>
<dbReference type="PANTHER" id="PTHR13803:SF29">
    <property type="entry name" value="PROTEIN TRANSPORT PROTEIN SEC24C"/>
    <property type="match status" value="1"/>
</dbReference>
<dbReference type="InterPro" id="IPR012990">
    <property type="entry name" value="Beta-sandwich_Sec23_24"/>
</dbReference>
<feature type="domain" description="Zinc finger Sec23/Sec24-type" evidence="7">
    <location>
        <begin position="172"/>
        <end position="205"/>
    </location>
</feature>
<evidence type="ECO:0000259" key="8">
    <source>
        <dbReference type="Pfam" id="PF04811"/>
    </source>
</evidence>
<feature type="domain" description="Sec23/Sec24 trunk" evidence="8">
    <location>
        <begin position="258"/>
        <end position="472"/>
    </location>
</feature>
<dbReference type="Pfam" id="PF04810">
    <property type="entry name" value="zf-Sec23_Sec24"/>
    <property type="match status" value="1"/>
</dbReference>
<dbReference type="AlphaFoldDB" id="A0A9D3M0E2"/>
<dbReference type="GO" id="GO:0000149">
    <property type="term" value="F:SNARE binding"/>
    <property type="evidence" value="ECO:0007669"/>
    <property type="project" value="TreeGrafter"/>
</dbReference>
<evidence type="ECO:0000256" key="1">
    <source>
        <dbReference type="ARBA" id="ARBA00004299"/>
    </source>
</evidence>
<gene>
    <name evidence="10" type="ORF">ANANG_G00187190</name>
</gene>
<dbReference type="GO" id="GO:0006886">
    <property type="term" value="P:intracellular protein transport"/>
    <property type="evidence" value="ECO:0007669"/>
    <property type="project" value="InterPro"/>
</dbReference>
<sequence>MQQLCPTAPHLGSKAVLGPPPNHFNGMLCEPNPELSFRSNSQSPQGGSSSQPDSRVLSPSSESRYGLDPQCLPSAVRGMQENREEWEGKVFVSEPGSLLPPLATTGFTVEDRGNASPRFIRCTSYSFPSEGTTAQLSHLPLGAVLTPLARLEKGERPLPVCSGTAEGGLVPGCSGCGAYMCPFMTWQDCGRRFSCPFCGKLTEVPWRCYQPTGGGGPRTDGERRPELCLGSYDVLESGTGQAAGLLLCVWYVRRLGCSCAALKSGHLGLICQQLRSFLSSLAREEGGNQSDLRVGLMTYDSRLHLYDLSPTLSRPHMLIITDTTELELPTWEGLLVPLKDSRYCIDSLLQQIPRLAEGSEDTPCAQDLPGRAALRILESAPLTEAALKHGSSGIFSSSKPKTLFQPSEPCVSLAKECANQGCSLHLFLFSQPDVGGAWPGHTPYMTGGGVYCYDGLQSEVDREQLSCDLHRCVETDTAFKAQLRVFVSKGLSVSGFYGSFIPGPDPAHVSLAALDWRTALAVQFTHSSPLDEQRGVVIQAALSYTSAWGERRTRVHSLTLPCSRHLLDTFRTCQAQTLLTFYCKKGKDRLPWRKCLVLPQFLKALPVYVNSLRKSEVLLPCVRSTVTQRLHLRSQLLCQDVRTTATHFYPLLLPLPMSSEPLSALSAMEAVRCSASSLDPGSLFLAHCSLSLFLWVGQGVPAHVLLQLFNTTCFSLLPSGQLCLPELQNPLSVTVRKLIHSLQSQAPCAVRLQVVKQGDSSEEALQRLLVEDKSPNGGASYADFLYHLHVNSLRLLV</sequence>
<dbReference type="GO" id="GO:0030127">
    <property type="term" value="C:COPII vesicle coat"/>
    <property type="evidence" value="ECO:0007669"/>
    <property type="project" value="InterPro"/>
</dbReference>
<dbReference type="InterPro" id="IPR006896">
    <property type="entry name" value="Sec23/24_trunk_dom"/>
</dbReference>
<dbReference type="InterPro" id="IPR050550">
    <property type="entry name" value="SEC23_SEC24_subfamily"/>
</dbReference>
<reference evidence="10" key="1">
    <citation type="submission" date="2021-01" db="EMBL/GenBank/DDBJ databases">
        <title>A chromosome-scale assembly of European eel, Anguilla anguilla.</title>
        <authorList>
            <person name="Henkel C."/>
            <person name="Jong-Raadsen S.A."/>
            <person name="Dufour S."/>
            <person name="Weltzien F.-A."/>
            <person name="Palstra A.P."/>
            <person name="Pelster B."/>
            <person name="Spaink H.P."/>
            <person name="Van Den Thillart G.E."/>
            <person name="Jansen H."/>
            <person name="Zahm M."/>
            <person name="Klopp C."/>
            <person name="Cedric C."/>
            <person name="Louis A."/>
            <person name="Berthelot C."/>
            <person name="Parey E."/>
            <person name="Roest Crollius H."/>
            <person name="Montfort J."/>
            <person name="Robinson-Rechavi M."/>
            <person name="Bucao C."/>
            <person name="Bouchez O."/>
            <person name="Gislard M."/>
            <person name="Lluch J."/>
            <person name="Milhes M."/>
            <person name="Lampietro C."/>
            <person name="Lopez Roques C."/>
            <person name="Donnadieu C."/>
            <person name="Braasch I."/>
            <person name="Desvignes T."/>
            <person name="Postlethwait J."/>
            <person name="Bobe J."/>
            <person name="Guiguen Y."/>
            <person name="Dirks R."/>
        </authorList>
    </citation>
    <scope>NUCLEOTIDE SEQUENCE</scope>
    <source>
        <strain evidence="10">Tag_6206</strain>
        <tissue evidence="10">Liver</tissue>
    </source>
</reference>
<dbReference type="GO" id="GO:0005829">
    <property type="term" value="C:cytosol"/>
    <property type="evidence" value="ECO:0007669"/>
    <property type="project" value="UniProtKB-SubCell"/>
</dbReference>
<dbReference type="SUPFAM" id="SSF81811">
    <property type="entry name" value="Helical domain of Sec23/24"/>
    <property type="match status" value="1"/>
</dbReference>
<evidence type="ECO:0000259" key="9">
    <source>
        <dbReference type="Pfam" id="PF08033"/>
    </source>
</evidence>
<dbReference type="GO" id="GO:0008270">
    <property type="term" value="F:zinc ion binding"/>
    <property type="evidence" value="ECO:0007669"/>
    <property type="project" value="InterPro"/>
</dbReference>
<dbReference type="InterPro" id="IPR036180">
    <property type="entry name" value="Gelsolin-like_dom_sf"/>
</dbReference>
<dbReference type="GO" id="GO:0005789">
    <property type="term" value="C:endoplasmic reticulum membrane"/>
    <property type="evidence" value="ECO:0007669"/>
    <property type="project" value="UniProtKB-SubCell"/>
</dbReference>
<dbReference type="SUPFAM" id="SSF53300">
    <property type="entry name" value="vWA-like"/>
    <property type="match status" value="1"/>
</dbReference>
<evidence type="ECO:0008006" key="12">
    <source>
        <dbReference type="Google" id="ProtNLM"/>
    </source>
</evidence>
<dbReference type="InterPro" id="IPR029006">
    <property type="entry name" value="ADF-H/Gelsolin-like_dom_sf"/>
</dbReference>
<evidence type="ECO:0000256" key="4">
    <source>
        <dbReference type="ARBA" id="ARBA00008334"/>
    </source>
</evidence>
<dbReference type="InterPro" id="IPR036465">
    <property type="entry name" value="vWFA_dom_sf"/>
</dbReference>